<evidence type="ECO:0000313" key="1">
    <source>
        <dbReference type="EMBL" id="KAF2263528.1"/>
    </source>
</evidence>
<dbReference type="AlphaFoldDB" id="A0A9P4K7I8"/>
<reference evidence="2" key="1">
    <citation type="journal article" date="2020" name="Stud. Mycol.">
        <title>101 Dothideomycetes genomes: A test case for predicting lifestyles and emergence of pathogens.</title>
        <authorList>
            <person name="Haridas S."/>
            <person name="Albert R."/>
            <person name="Binder M."/>
            <person name="Bloem J."/>
            <person name="LaButti K."/>
            <person name="Salamov A."/>
            <person name="Andreopoulos B."/>
            <person name="Baker S."/>
            <person name="Barry K."/>
            <person name="Bills G."/>
            <person name="Bluhm B."/>
            <person name="Cannon C."/>
            <person name="Castanera R."/>
            <person name="Culley D."/>
            <person name="Daum C."/>
            <person name="Ezra D."/>
            <person name="Gonzalez J."/>
            <person name="Henrissat B."/>
            <person name="Kuo A."/>
            <person name="Liang C."/>
            <person name="Lipzen A."/>
            <person name="Lutzoni F."/>
            <person name="Magnuson J."/>
            <person name="Mondo S."/>
            <person name="Nolan M."/>
            <person name="Ohm R."/>
            <person name="Pangilinan J."/>
            <person name="Park H.-J."/>
            <person name="Ramirez L."/>
            <person name="Alfaro M."/>
            <person name="Sun H."/>
            <person name="Tritt A."/>
            <person name="Yoshinaga Y."/>
            <person name="Zwiers L.-H."/>
            <person name="Turgeon B."/>
            <person name="Goodwin S."/>
            <person name="Spatafora J."/>
            <person name="Crous P."/>
            <person name="Grigoriev I."/>
        </authorList>
    </citation>
    <scope>NUCLEOTIDE SEQUENCE [LARGE SCALE GENOMIC DNA]</scope>
    <source>
        <strain evidence="2">CBS 304.66</strain>
    </source>
</reference>
<dbReference type="PROSITE" id="PS51257">
    <property type="entry name" value="PROKAR_LIPOPROTEIN"/>
    <property type="match status" value="1"/>
</dbReference>
<evidence type="ECO:0000313" key="2">
    <source>
        <dbReference type="Proteomes" id="UP000800093"/>
    </source>
</evidence>
<sequence length="142" mass="15656">MRYALAPKLVPILNLRANAPGSLSMLWSSCVQGNKAFGSGISKLFLRSVRKGEFQLRERKRDPGTPSARIPWDFVHIVSVAVRKPRAELHTRVDYVIFHYDTHVVQSGLGIVRTAWAGQNGSLVSSRYDFSCAGHLAGSHPG</sequence>
<keyword evidence="2" id="KW-1185">Reference proteome</keyword>
<accession>A0A9P4K7I8</accession>
<organism evidence="1 2">
    <name type="scientific">Lojkania enalia</name>
    <dbReference type="NCBI Taxonomy" id="147567"/>
    <lineage>
        <taxon>Eukaryota</taxon>
        <taxon>Fungi</taxon>
        <taxon>Dikarya</taxon>
        <taxon>Ascomycota</taxon>
        <taxon>Pezizomycotina</taxon>
        <taxon>Dothideomycetes</taxon>
        <taxon>Pleosporomycetidae</taxon>
        <taxon>Pleosporales</taxon>
        <taxon>Pleosporales incertae sedis</taxon>
        <taxon>Lojkania</taxon>
    </lineage>
</organism>
<dbReference type="Proteomes" id="UP000800093">
    <property type="component" value="Unassembled WGS sequence"/>
</dbReference>
<dbReference type="EMBL" id="ML986625">
    <property type="protein sequence ID" value="KAF2263528.1"/>
    <property type="molecule type" value="Genomic_DNA"/>
</dbReference>
<comment type="caution">
    <text evidence="1">The sequence shown here is derived from an EMBL/GenBank/DDBJ whole genome shotgun (WGS) entry which is preliminary data.</text>
</comment>
<gene>
    <name evidence="1" type="ORF">CC78DRAFT_533957</name>
</gene>
<protein>
    <submittedName>
        <fullName evidence="1">Uncharacterized protein</fullName>
    </submittedName>
</protein>
<name>A0A9P4K7I8_9PLEO</name>
<proteinExistence type="predicted"/>